<reference evidence="2" key="1">
    <citation type="journal article" date="2013" name="Genome Announc.">
        <title>Draft genome sequence of the basidiomycetous yeast-like fungus Pseudozyma hubeiensis SY62, which produces an abundant amount of the biosurfactant mannosylerythritol lipids.</title>
        <authorList>
            <person name="Konishi M."/>
            <person name="Hatada Y."/>
            <person name="Horiuchi J."/>
        </authorList>
    </citation>
    <scope>NUCLEOTIDE SEQUENCE [LARGE SCALE GENOMIC DNA]</scope>
    <source>
        <strain evidence="2">SY62</strain>
    </source>
</reference>
<dbReference type="Proteomes" id="UP000014071">
    <property type="component" value="Unassembled WGS sequence"/>
</dbReference>
<protein>
    <submittedName>
        <fullName evidence="1">Uncharacterized protein</fullName>
    </submittedName>
</protein>
<sequence>MSSVPDARYTGRMGEGLTEAQLYELAKTYAGRMAQGADVGPLRDMPHAELLAIGMQVEGDPLDQLDALIKRLGFYPHQQEQVKKVLEVAFHTFLAMQLVSSGTTWPATFDSFDHENLTKAMSVLDAHPLMHNLMHPPASFYEGMADVLKKDPHLPSEAVLETVRQGVRVREEGMHQTLVKKALSMAIQLQYTTASQTWLSVESQRNATHRSQWEQLRGMTRI</sequence>
<gene>
    <name evidence="1" type="ORF">PHSY_001779</name>
</gene>
<proteinExistence type="predicted"/>
<evidence type="ECO:0000313" key="2">
    <source>
        <dbReference type="Proteomes" id="UP000014071"/>
    </source>
</evidence>
<evidence type="ECO:0000313" key="1">
    <source>
        <dbReference type="EMBL" id="GAC94208.1"/>
    </source>
</evidence>
<dbReference type="AlphaFoldDB" id="R9NZC9"/>
<dbReference type="GeneID" id="24107074"/>
<keyword evidence="2" id="KW-1185">Reference proteome</keyword>
<accession>R9NZC9</accession>
<dbReference type="RefSeq" id="XP_012187795.1">
    <property type="nucleotide sequence ID" value="XM_012332405.1"/>
</dbReference>
<organism evidence="1 2">
    <name type="scientific">Pseudozyma hubeiensis (strain SY62)</name>
    <name type="common">Yeast</name>
    <dbReference type="NCBI Taxonomy" id="1305764"/>
    <lineage>
        <taxon>Eukaryota</taxon>
        <taxon>Fungi</taxon>
        <taxon>Dikarya</taxon>
        <taxon>Basidiomycota</taxon>
        <taxon>Ustilaginomycotina</taxon>
        <taxon>Ustilaginomycetes</taxon>
        <taxon>Ustilaginales</taxon>
        <taxon>Ustilaginaceae</taxon>
        <taxon>Pseudozyma</taxon>
    </lineage>
</organism>
<dbReference type="HOGENOM" id="CLU_1245857_0_0_1"/>
<name>R9NZC9_PSEHS</name>
<dbReference type="EMBL" id="DF238783">
    <property type="protein sequence ID" value="GAC94208.1"/>
    <property type="molecule type" value="Genomic_DNA"/>
</dbReference>
<dbReference type="OrthoDB" id="10373837at2759"/>